<keyword evidence="2" id="KW-0378">Hydrolase</keyword>
<evidence type="ECO:0000313" key="3">
    <source>
        <dbReference type="Proteomes" id="UP001302257"/>
    </source>
</evidence>
<evidence type="ECO:0000259" key="1">
    <source>
        <dbReference type="Pfam" id="PF07819"/>
    </source>
</evidence>
<gene>
    <name evidence="2" type="ORF">RAN89_05020</name>
</gene>
<sequence>MPTPPRTKVFAKAIATDLRGAAQLATQATLGVARMAEGVHQSVLGTLGARGDISSTQTGSHPQATGLTGWVYSAVRGITTLVGKSADAALRALTPLLESTEAQPPESPQRAAVVAALNGVLGDHLAATGNPLATPMSLRFNGAVLEPDQIPAKNAVNGKLLIVLHGLCMNDLQWEHAAADGTPTSHAAALAQAHGYTPVFVRYNTGLHISVNGAALSEKLGELVDQWPVAVESITVLVHSMGGLVARSACATAEANAAPWRALLKSMVFLGTPHHGAPLERAGNWVDVVLGSTPYSRPLAKLGQLRSAGITDLRYGLVLESDWQGLDRFRRQPDRRTHLPLPGGVDCYTVAATVAKPRSLLAERLVGDGLVPLHSALGRHDDAGRTLHFPKNRQAVVYRLNHMELLSSPVVRELLVNWLA</sequence>
<dbReference type="Proteomes" id="UP001302257">
    <property type="component" value="Chromosome"/>
</dbReference>
<accession>A0ABZ0B1S2</accession>
<dbReference type="Gene3D" id="3.40.50.1820">
    <property type="entry name" value="alpha/beta hydrolase"/>
    <property type="match status" value="1"/>
</dbReference>
<feature type="domain" description="GPI inositol-deacylase PGAP1-like alpha/beta" evidence="1">
    <location>
        <begin position="157"/>
        <end position="332"/>
    </location>
</feature>
<name>A0ABZ0B1S2_9BURK</name>
<evidence type="ECO:0000313" key="2">
    <source>
        <dbReference type="EMBL" id="WNO05798.1"/>
    </source>
</evidence>
<dbReference type="SUPFAM" id="SSF53474">
    <property type="entry name" value="alpha/beta-Hydrolases"/>
    <property type="match status" value="1"/>
</dbReference>
<dbReference type="InterPro" id="IPR029058">
    <property type="entry name" value="AB_hydrolase_fold"/>
</dbReference>
<reference evidence="2 3" key="1">
    <citation type="submission" date="2023-08" db="EMBL/GenBank/DDBJ databases">
        <title>Rhodoferax potami sp. nov. and Rhodoferax mekongensis sp. nov., isolated from the Mekong River in Thailand.</title>
        <authorList>
            <person name="Kitikhun S."/>
            <person name="Charoenyingcharoen P."/>
            <person name="Siriarchawattana P."/>
            <person name="Likhitrattanapisal S."/>
            <person name="Nilsakha T."/>
            <person name="Chanpet A."/>
            <person name="Rattanawaree P."/>
            <person name="Ingsriswang S."/>
        </authorList>
    </citation>
    <scope>NUCLEOTIDE SEQUENCE [LARGE SCALE GENOMIC DNA]</scope>
    <source>
        <strain evidence="2 3">TBRC 17307</strain>
    </source>
</reference>
<dbReference type="Pfam" id="PF07819">
    <property type="entry name" value="PGAP1"/>
    <property type="match status" value="1"/>
</dbReference>
<dbReference type="RefSeq" id="WP_313868533.1">
    <property type="nucleotide sequence ID" value="NZ_CP132507.1"/>
</dbReference>
<proteinExistence type="predicted"/>
<dbReference type="InterPro" id="IPR012908">
    <property type="entry name" value="PGAP1-ab_dom-like"/>
</dbReference>
<dbReference type="GO" id="GO:0016787">
    <property type="term" value="F:hydrolase activity"/>
    <property type="evidence" value="ECO:0007669"/>
    <property type="project" value="UniProtKB-KW"/>
</dbReference>
<dbReference type="EMBL" id="CP132507">
    <property type="protein sequence ID" value="WNO05798.1"/>
    <property type="molecule type" value="Genomic_DNA"/>
</dbReference>
<organism evidence="2 3">
    <name type="scientific">Rhodoferax mekongensis</name>
    <dbReference type="NCBI Taxonomy" id="3068341"/>
    <lineage>
        <taxon>Bacteria</taxon>
        <taxon>Pseudomonadati</taxon>
        <taxon>Pseudomonadota</taxon>
        <taxon>Betaproteobacteria</taxon>
        <taxon>Burkholderiales</taxon>
        <taxon>Comamonadaceae</taxon>
        <taxon>Rhodoferax</taxon>
    </lineage>
</organism>
<protein>
    <submittedName>
        <fullName evidence="2">Alpha/beta hydrolase</fullName>
    </submittedName>
</protein>
<keyword evidence="3" id="KW-1185">Reference proteome</keyword>